<dbReference type="Proteomes" id="UP001356704">
    <property type="component" value="Unassembled WGS sequence"/>
</dbReference>
<feature type="domain" description="4-oxalocrotonate tautomerase-like" evidence="2">
    <location>
        <begin position="2"/>
        <end position="51"/>
    </location>
</feature>
<dbReference type="InterPro" id="IPR004370">
    <property type="entry name" value="4-OT-like_dom"/>
</dbReference>
<dbReference type="EMBL" id="JAZHOU010000003">
    <property type="protein sequence ID" value="MEF3079427.1"/>
    <property type="molecule type" value="Genomic_DNA"/>
</dbReference>
<evidence type="ECO:0000313" key="3">
    <source>
        <dbReference type="EMBL" id="MEF3079427.1"/>
    </source>
</evidence>
<protein>
    <submittedName>
        <fullName evidence="3">Tautomerase family protein</fullName>
    </submittedName>
</protein>
<evidence type="ECO:0000256" key="1">
    <source>
        <dbReference type="ARBA" id="ARBA00023235"/>
    </source>
</evidence>
<proteinExistence type="predicted"/>
<evidence type="ECO:0000313" key="4">
    <source>
        <dbReference type="Proteomes" id="UP001356704"/>
    </source>
</evidence>
<gene>
    <name evidence="3" type="ORF">V1468_10445</name>
</gene>
<reference evidence="3 4" key="1">
    <citation type="submission" date="2024-02" db="EMBL/GenBank/DDBJ databases">
        <title>Winogradskyella poriferorum JCM 12885.</title>
        <authorList>
            <person name="Zhang D.-F."/>
            <person name="Fu Z.-Y."/>
        </authorList>
    </citation>
    <scope>NUCLEOTIDE SEQUENCE [LARGE SCALE GENOMIC DNA]</scope>
    <source>
        <strain evidence="3 4">JCM 12885</strain>
    </source>
</reference>
<evidence type="ECO:0000259" key="2">
    <source>
        <dbReference type="Pfam" id="PF01361"/>
    </source>
</evidence>
<keyword evidence="4" id="KW-1185">Reference proteome</keyword>
<comment type="caution">
    <text evidence="3">The sequence shown here is derived from an EMBL/GenBank/DDBJ whole genome shotgun (WGS) entry which is preliminary data.</text>
</comment>
<dbReference type="RefSeq" id="WP_331810187.1">
    <property type="nucleotide sequence ID" value="NZ_JAZHOU010000003.1"/>
</dbReference>
<dbReference type="Pfam" id="PF01361">
    <property type="entry name" value="Tautomerase"/>
    <property type="match status" value="1"/>
</dbReference>
<sequence>MPHFQIKLLEGKSEEQKQKLAAEVIKAAQNVIGFGEESYSVAIEEYSLNQWKTQIYPKEIMAKEKVLYKKPGYKF</sequence>
<accession>A0ABU7W641</accession>
<keyword evidence="1" id="KW-0413">Isomerase</keyword>
<dbReference type="Gene3D" id="3.30.429.10">
    <property type="entry name" value="Macrophage Migration Inhibitory Factor"/>
    <property type="match status" value="1"/>
</dbReference>
<organism evidence="3 4">
    <name type="scientific">Winogradskyella poriferorum</name>
    <dbReference type="NCBI Taxonomy" id="307627"/>
    <lineage>
        <taxon>Bacteria</taxon>
        <taxon>Pseudomonadati</taxon>
        <taxon>Bacteroidota</taxon>
        <taxon>Flavobacteriia</taxon>
        <taxon>Flavobacteriales</taxon>
        <taxon>Flavobacteriaceae</taxon>
        <taxon>Winogradskyella</taxon>
    </lineage>
</organism>
<dbReference type="SUPFAM" id="SSF55331">
    <property type="entry name" value="Tautomerase/MIF"/>
    <property type="match status" value="1"/>
</dbReference>
<name>A0ABU7W641_9FLAO</name>
<dbReference type="InterPro" id="IPR014347">
    <property type="entry name" value="Tautomerase/MIF_sf"/>
</dbReference>